<name>A0A0E9QB82_ANGAN</name>
<reference evidence="1" key="1">
    <citation type="submission" date="2014-11" db="EMBL/GenBank/DDBJ databases">
        <authorList>
            <person name="Amaro Gonzalez C."/>
        </authorList>
    </citation>
    <scope>NUCLEOTIDE SEQUENCE</scope>
</reference>
<dbReference type="EMBL" id="GBXM01094431">
    <property type="protein sequence ID" value="JAH14146.1"/>
    <property type="molecule type" value="Transcribed_RNA"/>
</dbReference>
<accession>A0A0E9QB82</accession>
<organism evidence="1">
    <name type="scientific">Anguilla anguilla</name>
    <name type="common">European freshwater eel</name>
    <name type="synonym">Muraena anguilla</name>
    <dbReference type="NCBI Taxonomy" id="7936"/>
    <lineage>
        <taxon>Eukaryota</taxon>
        <taxon>Metazoa</taxon>
        <taxon>Chordata</taxon>
        <taxon>Craniata</taxon>
        <taxon>Vertebrata</taxon>
        <taxon>Euteleostomi</taxon>
        <taxon>Actinopterygii</taxon>
        <taxon>Neopterygii</taxon>
        <taxon>Teleostei</taxon>
        <taxon>Anguilliformes</taxon>
        <taxon>Anguillidae</taxon>
        <taxon>Anguilla</taxon>
    </lineage>
</organism>
<sequence>MVNRNCIHSAFFDQAILN</sequence>
<protein>
    <submittedName>
        <fullName evidence="1">Uncharacterized protein</fullName>
    </submittedName>
</protein>
<proteinExistence type="predicted"/>
<evidence type="ECO:0000313" key="1">
    <source>
        <dbReference type="EMBL" id="JAH14146.1"/>
    </source>
</evidence>
<dbReference type="AlphaFoldDB" id="A0A0E9QB82"/>
<reference evidence="1" key="2">
    <citation type="journal article" date="2015" name="Fish Shellfish Immunol.">
        <title>Early steps in the European eel (Anguilla anguilla)-Vibrio vulnificus interaction in the gills: Role of the RtxA13 toxin.</title>
        <authorList>
            <person name="Callol A."/>
            <person name="Pajuelo D."/>
            <person name="Ebbesson L."/>
            <person name="Teles M."/>
            <person name="MacKenzie S."/>
            <person name="Amaro C."/>
        </authorList>
    </citation>
    <scope>NUCLEOTIDE SEQUENCE</scope>
</reference>